<dbReference type="PANTHER" id="PTHR24419">
    <property type="entry name" value="INTERLEUKIN-1 RECEPTOR-ASSOCIATED KINASE"/>
    <property type="match status" value="1"/>
</dbReference>
<evidence type="ECO:0000256" key="5">
    <source>
        <dbReference type="ARBA" id="ARBA00022741"/>
    </source>
</evidence>
<keyword evidence="3" id="KW-0723">Serine/threonine-protein kinase</keyword>
<comment type="catalytic activity">
    <reaction evidence="9">
        <text>L-seryl-[protein] + ATP = O-phospho-L-seryl-[protein] + ADP + H(+)</text>
        <dbReference type="Rhea" id="RHEA:17989"/>
        <dbReference type="Rhea" id="RHEA-COMP:9863"/>
        <dbReference type="Rhea" id="RHEA-COMP:11604"/>
        <dbReference type="ChEBI" id="CHEBI:15378"/>
        <dbReference type="ChEBI" id="CHEBI:29999"/>
        <dbReference type="ChEBI" id="CHEBI:30616"/>
        <dbReference type="ChEBI" id="CHEBI:83421"/>
        <dbReference type="ChEBI" id="CHEBI:456216"/>
        <dbReference type="EC" id="2.7.11.1"/>
    </reaction>
</comment>
<dbReference type="SMART" id="SM01331">
    <property type="entry name" value="DUF3635"/>
    <property type="match status" value="1"/>
</dbReference>
<dbReference type="GO" id="GO:0004864">
    <property type="term" value="F:protein phosphatase inhibitor activity"/>
    <property type="evidence" value="ECO:0007669"/>
    <property type="project" value="InterPro"/>
</dbReference>
<dbReference type="InterPro" id="IPR000719">
    <property type="entry name" value="Prot_kinase_dom"/>
</dbReference>
<evidence type="ECO:0000256" key="6">
    <source>
        <dbReference type="ARBA" id="ARBA00022777"/>
    </source>
</evidence>
<feature type="region of interest" description="Disordered" evidence="11">
    <location>
        <begin position="711"/>
        <end position="780"/>
    </location>
</feature>
<evidence type="ECO:0000256" key="7">
    <source>
        <dbReference type="ARBA" id="ARBA00022840"/>
    </source>
</evidence>
<dbReference type="GO" id="GO:0005737">
    <property type="term" value="C:cytoplasm"/>
    <property type="evidence" value="ECO:0007669"/>
    <property type="project" value="TreeGrafter"/>
</dbReference>
<feature type="domain" description="Protein kinase" evidence="12">
    <location>
        <begin position="254"/>
        <end position="623"/>
    </location>
</feature>
<dbReference type="PANTHER" id="PTHR24419:SF18">
    <property type="entry name" value="SERINE_THREONINE-PROTEIN KINASE HASPIN"/>
    <property type="match status" value="1"/>
</dbReference>
<dbReference type="SUPFAM" id="SSF56112">
    <property type="entry name" value="Protein kinase-like (PK-like)"/>
    <property type="match status" value="1"/>
</dbReference>
<evidence type="ECO:0000256" key="8">
    <source>
        <dbReference type="ARBA" id="ARBA00047899"/>
    </source>
</evidence>
<evidence type="ECO:0000259" key="12">
    <source>
        <dbReference type="PROSITE" id="PS50011"/>
    </source>
</evidence>
<dbReference type="PROSITE" id="PS00107">
    <property type="entry name" value="PROTEIN_KINASE_ATP"/>
    <property type="match status" value="1"/>
</dbReference>
<keyword evidence="14" id="KW-1185">Reference proteome</keyword>
<feature type="compositionally biased region" description="Basic and acidic residues" evidence="11">
    <location>
        <begin position="734"/>
        <end position="746"/>
    </location>
</feature>
<dbReference type="GO" id="GO:0072354">
    <property type="term" value="F:histone H3T3 kinase activity"/>
    <property type="evidence" value="ECO:0007669"/>
    <property type="project" value="TreeGrafter"/>
</dbReference>
<sequence>MHSTSSRLRKRKIHGTSTVIVDSVAELERWQRTVGSNVHLSAAKTLSRFFEQNGSDKRRRVGKRRSEEDDNGEAARQRALQQQEEMKQNIERLKNMVAFEVESADTYHRNCEQERKRIGDLRALKAHNNMKEGLRIIEEKLQRKQKKPLTNDLIEDWVNFTVLHTSRLATLAGSQLECSVLPGSSSEVETVPQTPPQRTPARVSRAPSVTEQKVIPEEYFQLNGFVGPSDWLHKLLFVCRQEEVYFFGEVDRDWHIDSKLGEGAYGEVYQVVHKGHSAAMKVIPFRGLESEPSGKLFNGDELPSSNQLIPEIVITRELSELRDGVLNQTDGFIELMDVMVVQGEYPESLKRAWNEYKECRETENDAPDQYSSPDQFYIVMFLGFAGTDLESFKVKKLKEAASIVSQLAFSLMVAEEQLEFEHRDMHVGNIMVDRTDRKVVSYMLGGNPYHVETHGVKVSIIDFTISRMRKDRTEIFFDLESDPCLFKGTGDYQFDVYRIMQQHNNKDWRKFSPYTNLLWTHYIMKKLHESNTRTLQRFKDAMKNMLTRKTLAEYVASSGFAPILSLIGHSFNFMSCYTFYAVSQWSALQESTAAMVATTGSENGSARKDPSECLKLQPKKSILKVKRSSSFDASTPAKKSPVGDSRARFDEMNILQTYHPTDKSYGHMKIEEPKTPFHHYTDSEDDSGNRRHVSLVAGVDAEKLAEAMEKNMGKVATSPPPVVRPGESDDPDSEADHLTPEEIKHKIEFKKKRREHYNEGAALRAARDKVLDEDKEEEEE</sequence>
<evidence type="ECO:0000256" key="2">
    <source>
        <dbReference type="ARBA" id="ARBA00012513"/>
    </source>
</evidence>
<dbReference type="Gene3D" id="6.10.250.1050">
    <property type="match status" value="1"/>
</dbReference>
<protein>
    <recommendedName>
        <fullName evidence="2">non-specific serine/threonine protein kinase</fullName>
        <ecNumber evidence="2">2.7.11.1</ecNumber>
    </recommendedName>
</protein>
<keyword evidence="6" id="KW-0418">Kinase</keyword>
<dbReference type="GO" id="GO:0009966">
    <property type="term" value="P:regulation of signal transduction"/>
    <property type="evidence" value="ECO:0007669"/>
    <property type="project" value="InterPro"/>
</dbReference>
<evidence type="ECO:0000256" key="10">
    <source>
        <dbReference type="PROSITE-ProRule" id="PRU10141"/>
    </source>
</evidence>
<dbReference type="GO" id="GO:0000278">
    <property type="term" value="P:mitotic cell cycle"/>
    <property type="evidence" value="ECO:0007669"/>
    <property type="project" value="TreeGrafter"/>
</dbReference>
<dbReference type="SMART" id="SM00220">
    <property type="entry name" value="S_TKc"/>
    <property type="match status" value="1"/>
</dbReference>
<name>A0AA39LSK6_9BILA</name>
<reference evidence="13" key="1">
    <citation type="submission" date="2023-06" db="EMBL/GenBank/DDBJ databases">
        <title>Genomic analysis of the entomopathogenic nematode Steinernema hermaphroditum.</title>
        <authorList>
            <person name="Schwarz E.M."/>
            <person name="Heppert J.K."/>
            <person name="Baniya A."/>
            <person name="Schwartz H.T."/>
            <person name="Tan C.-H."/>
            <person name="Antoshechkin I."/>
            <person name="Sternberg P.W."/>
            <person name="Goodrich-Blair H."/>
            <person name="Dillman A.R."/>
        </authorList>
    </citation>
    <scope>NUCLEOTIDE SEQUENCE</scope>
    <source>
        <strain evidence="13">PS9179</strain>
        <tissue evidence="13">Whole animal</tissue>
    </source>
</reference>
<feature type="region of interest" description="Disordered" evidence="11">
    <location>
        <begin position="625"/>
        <end position="648"/>
    </location>
</feature>
<dbReference type="InterPro" id="IPR007062">
    <property type="entry name" value="PPI-2"/>
</dbReference>
<comment type="similarity">
    <text evidence="1">Belongs to the protein phosphatase inhibitor 2 family.</text>
</comment>
<keyword evidence="5 10" id="KW-0547">Nucleotide-binding</keyword>
<evidence type="ECO:0000256" key="1">
    <source>
        <dbReference type="ARBA" id="ARBA00005472"/>
    </source>
</evidence>
<dbReference type="PROSITE" id="PS50011">
    <property type="entry name" value="PROTEIN_KINASE_DOM"/>
    <property type="match status" value="1"/>
</dbReference>
<evidence type="ECO:0000256" key="11">
    <source>
        <dbReference type="SAM" id="MobiDB-lite"/>
    </source>
</evidence>
<dbReference type="Pfam" id="PF04979">
    <property type="entry name" value="IPP-2"/>
    <property type="match status" value="1"/>
</dbReference>
<evidence type="ECO:0000256" key="3">
    <source>
        <dbReference type="ARBA" id="ARBA00022527"/>
    </source>
</evidence>
<dbReference type="Gene3D" id="1.10.510.10">
    <property type="entry name" value="Transferase(Phosphotransferase) domain 1"/>
    <property type="match status" value="1"/>
</dbReference>
<evidence type="ECO:0000313" key="14">
    <source>
        <dbReference type="Proteomes" id="UP001175271"/>
    </source>
</evidence>
<dbReference type="GO" id="GO:0005634">
    <property type="term" value="C:nucleus"/>
    <property type="evidence" value="ECO:0007669"/>
    <property type="project" value="TreeGrafter"/>
</dbReference>
<keyword evidence="7 10" id="KW-0067">ATP-binding</keyword>
<feature type="binding site" evidence="10">
    <location>
        <position position="281"/>
    </location>
    <ligand>
        <name>ATP</name>
        <dbReference type="ChEBI" id="CHEBI:30616"/>
    </ligand>
</feature>
<feature type="region of interest" description="Disordered" evidence="11">
    <location>
        <begin position="185"/>
        <end position="208"/>
    </location>
</feature>
<gene>
    <name evidence="13" type="ORF">QR680_003793</name>
</gene>
<dbReference type="InterPro" id="IPR011009">
    <property type="entry name" value="Kinase-like_dom_sf"/>
</dbReference>
<dbReference type="EC" id="2.7.11.1" evidence="2"/>
<keyword evidence="4" id="KW-0808">Transferase</keyword>
<evidence type="ECO:0000313" key="13">
    <source>
        <dbReference type="EMBL" id="KAK0408137.1"/>
    </source>
</evidence>
<dbReference type="EMBL" id="JAUCMV010000003">
    <property type="protein sequence ID" value="KAK0408137.1"/>
    <property type="molecule type" value="Genomic_DNA"/>
</dbReference>
<dbReference type="Gene3D" id="3.30.200.20">
    <property type="entry name" value="Phosphorylase Kinase, domain 1"/>
    <property type="match status" value="1"/>
</dbReference>
<evidence type="ECO:0000256" key="4">
    <source>
        <dbReference type="ARBA" id="ARBA00022679"/>
    </source>
</evidence>
<dbReference type="Pfam" id="PF12330">
    <property type="entry name" value="Haspin_kinase"/>
    <property type="match status" value="1"/>
</dbReference>
<feature type="region of interest" description="Disordered" evidence="11">
    <location>
        <begin position="51"/>
        <end position="77"/>
    </location>
</feature>
<dbReference type="AlphaFoldDB" id="A0AA39LSK6"/>
<dbReference type="GO" id="GO:0035556">
    <property type="term" value="P:intracellular signal transduction"/>
    <property type="evidence" value="ECO:0007669"/>
    <property type="project" value="TreeGrafter"/>
</dbReference>
<dbReference type="Proteomes" id="UP001175271">
    <property type="component" value="Unassembled WGS sequence"/>
</dbReference>
<dbReference type="InterPro" id="IPR024604">
    <property type="entry name" value="GSG2_C"/>
</dbReference>
<comment type="catalytic activity">
    <reaction evidence="8">
        <text>L-threonyl-[protein] + ATP = O-phospho-L-threonyl-[protein] + ADP + H(+)</text>
        <dbReference type="Rhea" id="RHEA:46608"/>
        <dbReference type="Rhea" id="RHEA-COMP:11060"/>
        <dbReference type="Rhea" id="RHEA-COMP:11605"/>
        <dbReference type="ChEBI" id="CHEBI:15378"/>
        <dbReference type="ChEBI" id="CHEBI:30013"/>
        <dbReference type="ChEBI" id="CHEBI:30616"/>
        <dbReference type="ChEBI" id="CHEBI:61977"/>
        <dbReference type="ChEBI" id="CHEBI:456216"/>
        <dbReference type="EC" id="2.7.11.1"/>
    </reaction>
</comment>
<dbReference type="GO" id="GO:0005524">
    <property type="term" value="F:ATP binding"/>
    <property type="evidence" value="ECO:0007669"/>
    <property type="project" value="UniProtKB-UniRule"/>
</dbReference>
<comment type="caution">
    <text evidence="13">The sequence shown here is derived from an EMBL/GenBank/DDBJ whole genome shotgun (WGS) entry which is preliminary data.</text>
</comment>
<organism evidence="13 14">
    <name type="scientific">Steinernema hermaphroditum</name>
    <dbReference type="NCBI Taxonomy" id="289476"/>
    <lineage>
        <taxon>Eukaryota</taxon>
        <taxon>Metazoa</taxon>
        <taxon>Ecdysozoa</taxon>
        <taxon>Nematoda</taxon>
        <taxon>Chromadorea</taxon>
        <taxon>Rhabditida</taxon>
        <taxon>Tylenchina</taxon>
        <taxon>Panagrolaimomorpha</taxon>
        <taxon>Strongyloidoidea</taxon>
        <taxon>Steinernematidae</taxon>
        <taxon>Steinernema</taxon>
    </lineage>
</organism>
<evidence type="ECO:0000256" key="9">
    <source>
        <dbReference type="ARBA" id="ARBA00048679"/>
    </source>
</evidence>
<dbReference type="InterPro" id="IPR017441">
    <property type="entry name" value="Protein_kinase_ATP_BS"/>
</dbReference>
<proteinExistence type="inferred from homology"/>
<accession>A0AA39LSK6</accession>